<dbReference type="PROSITE" id="PS00061">
    <property type="entry name" value="ADH_SHORT"/>
    <property type="match status" value="1"/>
</dbReference>
<keyword evidence="6" id="KW-1185">Reference proteome</keyword>
<feature type="domain" description="Ketoreductase" evidence="4">
    <location>
        <begin position="9"/>
        <end position="203"/>
    </location>
</feature>
<evidence type="ECO:0000256" key="2">
    <source>
        <dbReference type="ARBA" id="ARBA00023002"/>
    </source>
</evidence>
<proteinExistence type="inferred from homology"/>
<dbReference type="SUPFAM" id="SSF51735">
    <property type="entry name" value="NAD(P)-binding Rossmann-fold domains"/>
    <property type="match status" value="1"/>
</dbReference>
<dbReference type="SMART" id="SM00822">
    <property type="entry name" value="PKS_KR"/>
    <property type="match status" value="1"/>
</dbReference>
<reference evidence="5 6" key="1">
    <citation type="submission" date="2020-02" db="EMBL/GenBank/DDBJ databases">
        <title>Whole-genome analyses of novel actinobacteria.</title>
        <authorList>
            <person name="Sahin N."/>
            <person name="Gencbay T."/>
        </authorList>
    </citation>
    <scope>NUCLEOTIDE SEQUENCE [LARGE SCALE GENOMIC DNA]</scope>
    <source>
        <strain evidence="5 6">HC44</strain>
    </source>
</reference>
<dbReference type="Gene3D" id="3.40.50.720">
    <property type="entry name" value="NAD(P)-binding Rossmann-like Domain"/>
    <property type="match status" value="1"/>
</dbReference>
<evidence type="ECO:0000313" key="6">
    <source>
        <dbReference type="Proteomes" id="UP000472335"/>
    </source>
</evidence>
<dbReference type="FunFam" id="3.40.50.720:FF:000446">
    <property type="entry name" value="Short chain dehydrogenase"/>
    <property type="match status" value="1"/>
</dbReference>
<dbReference type="PRINTS" id="PR00080">
    <property type="entry name" value="SDRFAMILY"/>
</dbReference>
<dbReference type="PRINTS" id="PR00081">
    <property type="entry name" value="GDHRDH"/>
</dbReference>
<dbReference type="GO" id="GO:0016491">
    <property type="term" value="F:oxidoreductase activity"/>
    <property type="evidence" value="ECO:0007669"/>
    <property type="project" value="UniProtKB-KW"/>
</dbReference>
<evidence type="ECO:0000256" key="3">
    <source>
        <dbReference type="RuleBase" id="RU000363"/>
    </source>
</evidence>
<accession>A0A6G4VF88</accession>
<organism evidence="5 6">
    <name type="scientific">Streptomyces scabichelini</name>
    <dbReference type="NCBI Taxonomy" id="2711217"/>
    <lineage>
        <taxon>Bacteria</taxon>
        <taxon>Bacillati</taxon>
        <taxon>Actinomycetota</taxon>
        <taxon>Actinomycetes</taxon>
        <taxon>Kitasatosporales</taxon>
        <taxon>Streptomycetaceae</taxon>
        <taxon>Streptomyces</taxon>
    </lineage>
</organism>
<dbReference type="InterPro" id="IPR051687">
    <property type="entry name" value="Peroxisomal_Beta-Oxidation"/>
</dbReference>
<dbReference type="InterPro" id="IPR020904">
    <property type="entry name" value="Sc_DH/Rdtase_CS"/>
</dbReference>
<evidence type="ECO:0000256" key="1">
    <source>
        <dbReference type="ARBA" id="ARBA00006484"/>
    </source>
</evidence>
<evidence type="ECO:0000313" key="5">
    <source>
        <dbReference type="EMBL" id="NGO12443.1"/>
    </source>
</evidence>
<sequence>MSQGVANGRIVVVTGAGNGIGRAHALAFAEQGAKVVVNDLGGSRDGAGASAGPAQTVVDEITAAGGEAVANTDDISSWEGAAHLVQQAVDTFGGLDVLVNNAGILRDRMIVSMTEQDWDSVLAVHLKGSFATLHHAAAYWRERAKSGEQNDARVINTTSPSGIFGNPGQSNYGSAKAGLASLTIIAAAELARYGVTVNAIAPTALTRLTEDIEMMKRAAETQDLTPEAISPLVVWLGSAASREVTGRVFGVMGSRITVLEGWVNGPGASAESRWTPEELSSVVPNLVAKAAPNADALGNRSTTA</sequence>
<dbReference type="AlphaFoldDB" id="A0A6G4VF88"/>
<protein>
    <submittedName>
        <fullName evidence="5">SDR family NAD(P)-dependent oxidoreductase</fullName>
    </submittedName>
</protein>
<dbReference type="EMBL" id="JAAKZY010000140">
    <property type="protein sequence ID" value="NGO12443.1"/>
    <property type="molecule type" value="Genomic_DNA"/>
</dbReference>
<dbReference type="PANTHER" id="PTHR45024:SF2">
    <property type="entry name" value="SCP2 DOMAIN-CONTAINING PROTEIN"/>
    <property type="match status" value="1"/>
</dbReference>
<gene>
    <name evidence="5" type="ORF">G5C60_33760</name>
</gene>
<dbReference type="Proteomes" id="UP000472335">
    <property type="component" value="Unassembled WGS sequence"/>
</dbReference>
<dbReference type="RefSeq" id="WP_165264884.1">
    <property type="nucleotide sequence ID" value="NZ_JAAKZY010000140.1"/>
</dbReference>
<comment type="similarity">
    <text evidence="1 3">Belongs to the short-chain dehydrogenases/reductases (SDR) family.</text>
</comment>
<dbReference type="InterPro" id="IPR036291">
    <property type="entry name" value="NAD(P)-bd_dom_sf"/>
</dbReference>
<keyword evidence="2" id="KW-0560">Oxidoreductase</keyword>
<dbReference type="PANTHER" id="PTHR45024">
    <property type="entry name" value="DEHYDROGENASES, SHORT CHAIN"/>
    <property type="match status" value="1"/>
</dbReference>
<dbReference type="InterPro" id="IPR057326">
    <property type="entry name" value="KR_dom"/>
</dbReference>
<dbReference type="Pfam" id="PF00106">
    <property type="entry name" value="adh_short"/>
    <property type="match status" value="1"/>
</dbReference>
<name>A0A6G4VF88_9ACTN</name>
<dbReference type="NCBIfam" id="NF005861">
    <property type="entry name" value="PRK07791.1"/>
    <property type="match status" value="1"/>
</dbReference>
<dbReference type="InterPro" id="IPR002347">
    <property type="entry name" value="SDR_fam"/>
</dbReference>
<evidence type="ECO:0000259" key="4">
    <source>
        <dbReference type="SMART" id="SM00822"/>
    </source>
</evidence>
<comment type="caution">
    <text evidence="5">The sequence shown here is derived from an EMBL/GenBank/DDBJ whole genome shotgun (WGS) entry which is preliminary data.</text>
</comment>